<dbReference type="RefSeq" id="WP_109656096.1">
    <property type="nucleotide sequence ID" value="NZ_CP029145.1"/>
</dbReference>
<dbReference type="OrthoDB" id="1086493at2"/>
<dbReference type="PANTHER" id="PTHR47923">
    <property type="entry name" value="INSERTION ELEMENT IS1 1 PROTEIN INSA-RELATED"/>
    <property type="match status" value="1"/>
</dbReference>
<feature type="domain" description="Insertion element IS1 protein InsA helix-turn-helix" evidence="7">
    <location>
        <begin position="51"/>
        <end position="76"/>
    </location>
</feature>
<gene>
    <name evidence="8" type="ORF">DDQ68_09605</name>
</gene>
<evidence type="ECO:0000256" key="4">
    <source>
        <dbReference type="ARBA" id="ARBA00023172"/>
    </source>
</evidence>
<dbReference type="Pfam" id="PF03811">
    <property type="entry name" value="Zn_ribbon_InsA"/>
    <property type="match status" value="1"/>
</dbReference>
<evidence type="ECO:0000313" key="8">
    <source>
        <dbReference type="EMBL" id="AWM33007.1"/>
    </source>
</evidence>
<organism evidence="8 9">
    <name type="scientific">Hymenobacter nivis</name>
    <dbReference type="NCBI Taxonomy" id="1850093"/>
    <lineage>
        <taxon>Bacteria</taxon>
        <taxon>Pseudomonadati</taxon>
        <taxon>Bacteroidota</taxon>
        <taxon>Cytophagia</taxon>
        <taxon>Cytophagales</taxon>
        <taxon>Hymenobacteraceae</taxon>
        <taxon>Hymenobacter</taxon>
    </lineage>
</organism>
<dbReference type="InterPro" id="IPR051252">
    <property type="entry name" value="IS1_transposase_InsA"/>
</dbReference>
<sequence>MVLEPVLCPSCQQPDAVYRHGKATDGTQRYRCTACRRTFQLRYRHKVHAVGVRAKIMDMARNGSGIRDTARVLGIRPQTGMGELKKRLKPEGTAPRAIPLTRRSRELTWGSMPTRGGRLYATKSSSAGSGG</sequence>
<evidence type="ECO:0000256" key="3">
    <source>
        <dbReference type="ARBA" id="ARBA00022578"/>
    </source>
</evidence>
<dbReference type="Proteomes" id="UP000245999">
    <property type="component" value="Chromosome"/>
</dbReference>
<keyword evidence="9" id="KW-1185">Reference proteome</keyword>
<comment type="function">
    <text evidence="1">Absolutely required for transposition of IS1.</text>
</comment>
<dbReference type="InterPro" id="IPR024431">
    <property type="entry name" value="InsA_HTH_dom"/>
</dbReference>
<feature type="compositionally biased region" description="Polar residues" evidence="5">
    <location>
        <begin position="122"/>
        <end position="131"/>
    </location>
</feature>
<keyword evidence="4" id="KW-0233">DNA recombination</keyword>
<name>A0A2Z3GMP1_9BACT</name>
<comment type="similarity">
    <text evidence="2">Belongs to the IS1 elements InsA family.</text>
</comment>
<evidence type="ECO:0000259" key="6">
    <source>
        <dbReference type="Pfam" id="PF03811"/>
    </source>
</evidence>
<evidence type="ECO:0008006" key="10">
    <source>
        <dbReference type="Google" id="ProtNLM"/>
    </source>
</evidence>
<feature type="region of interest" description="Disordered" evidence="5">
    <location>
        <begin position="109"/>
        <end position="131"/>
    </location>
</feature>
<evidence type="ECO:0000259" key="7">
    <source>
        <dbReference type="Pfam" id="PF12759"/>
    </source>
</evidence>
<protein>
    <recommendedName>
        <fullName evidence="10">IS1 family transposase</fullName>
    </recommendedName>
</protein>
<dbReference type="Pfam" id="PF12759">
    <property type="entry name" value="HTH_Tnp_IS1"/>
    <property type="match status" value="1"/>
</dbReference>
<evidence type="ECO:0000256" key="2">
    <source>
        <dbReference type="ARBA" id="ARBA00006212"/>
    </source>
</evidence>
<keyword evidence="3" id="KW-0815">Transposition</keyword>
<dbReference type="AlphaFoldDB" id="A0A2Z3GMP1"/>
<dbReference type="PANTHER" id="PTHR47923:SF1">
    <property type="entry name" value="INSERTION ELEMENT IS1 1 PROTEIN INSA-RELATED"/>
    <property type="match status" value="1"/>
</dbReference>
<feature type="domain" description="InsA N-terminal zinc ribbon" evidence="6">
    <location>
        <begin position="6"/>
        <end position="36"/>
    </location>
</feature>
<dbReference type="EMBL" id="CP029145">
    <property type="protein sequence ID" value="AWM33007.1"/>
    <property type="molecule type" value="Genomic_DNA"/>
</dbReference>
<dbReference type="GO" id="GO:0006313">
    <property type="term" value="P:DNA transposition"/>
    <property type="evidence" value="ECO:0007669"/>
    <property type="project" value="InterPro"/>
</dbReference>
<dbReference type="KEGG" id="hnv:DDQ68_09605"/>
<accession>A0A2Z3GMP1</accession>
<dbReference type="InterPro" id="IPR003220">
    <property type="entry name" value="InsA_N_dom_Znf"/>
</dbReference>
<evidence type="ECO:0000256" key="1">
    <source>
        <dbReference type="ARBA" id="ARBA00004091"/>
    </source>
</evidence>
<evidence type="ECO:0000256" key="5">
    <source>
        <dbReference type="SAM" id="MobiDB-lite"/>
    </source>
</evidence>
<reference evidence="9" key="1">
    <citation type="submission" date="2018-04" db="EMBL/GenBank/DDBJ databases">
        <title>Complete genome of Antarctic heterotrophic bacterium Hymenobacter nivis.</title>
        <authorList>
            <person name="Terashima M."/>
        </authorList>
    </citation>
    <scope>NUCLEOTIDE SEQUENCE [LARGE SCALE GENOMIC DNA]</scope>
    <source>
        <strain evidence="9">NBRC 111535</strain>
    </source>
</reference>
<proteinExistence type="inferred from homology"/>
<evidence type="ECO:0000313" key="9">
    <source>
        <dbReference type="Proteomes" id="UP000245999"/>
    </source>
</evidence>